<evidence type="ECO:0000313" key="3">
    <source>
        <dbReference type="Proteomes" id="UP000187203"/>
    </source>
</evidence>
<evidence type="ECO:0000313" key="2">
    <source>
        <dbReference type="EMBL" id="OMO57479.1"/>
    </source>
</evidence>
<dbReference type="OrthoDB" id="1916983at2759"/>
<name>A0A1R3GHF5_9ROSI</name>
<keyword evidence="3" id="KW-1185">Reference proteome</keyword>
<organism evidence="2 3">
    <name type="scientific">Corchorus olitorius</name>
    <dbReference type="NCBI Taxonomy" id="93759"/>
    <lineage>
        <taxon>Eukaryota</taxon>
        <taxon>Viridiplantae</taxon>
        <taxon>Streptophyta</taxon>
        <taxon>Embryophyta</taxon>
        <taxon>Tracheophyta</taxon>
        <taxon>Spermatophyta</taxon>
        <taxon>Magnoliopsida</taxon>
        <taxon>eudicotyledons</taxon>
        <taxon>Gunneridae</taxon>
        <taxon>Pentapetalae</taxon>
        <taxon>rosids</taxon>
        <taxon>malvids</taxon>
        <taxon>Malvales</taxon>
        <taxon>Malvaceae</taxon>
        <taxon>Grewioideae</taxon>
        <taxon>Apeibeae</taxon>
        <taxon>Corchorus</taxon>
    </lineage>
</organism>
<evidence type="ECO:0000256" key="1">
    <source>
        <dbReference type="SAM" id="MobiDB-lite"/>
    </source>
</evidence>
<accession>A0A1R3GHF5</accession>
<comment type="caution">
    <text evidence="2">The sequence shown here is derived from an EMBL/GenBank/DDBJ whole genome shotgun (WGS) entry which is preliminary data.</text>
</comment>
<feature type="region of interest" description="Disordered" evidence="1">
    <location>
        <begin position="1"/>
        <end position="25"/>
    </location>
</feature>
<dbReference type="Proteomes" id="UP000187203">
    <property type="component" value="Unassembled WGS sequence"/>
</dbReference>
<dbReference type="AlphaFoldDB" id="A0A1R3GHF5"/>
<dbReference type="EMBL" id="AWUE01022531">
    <property type="protein sequence ID" value="OMO57479.1"/>
    <property type="molecule type" value="Genomic_DNA"/>
</dbReference>
<gene>
    <name evidence="2" type="ORF">COLO4_35348</name>
</gene>
<sequence>MSSTDPQNTDMGGRSMLQSLANSNTKKSTDNKVYVYPLVKRSSSKLDEKSLQCALKVYAMKLILKLAIPSYGFSYA</sequence>
<reference evidence="3" key="1">
    <citation type="submission" date="2013-09" db="EMBL/GenBank/DDBJ databases">
        <title>Corchorus olitorius genome sequencing.</title>
        <authorList>
            <person name="Alam M."/>
            <person name="Haque M.S."/>
            <person name="Islam M.S."/>
            <person name="Emdad E.M."/>
            <person name="Islam M.M."/>
            <person name="Ahmed B."/>
            <person name="Halim A."/>
            <person name="Hossen Q.M.M."/>
            <person name="Hossain M.Z."/>
            <person name="Ahmed R."/>
            <person name="Khan M.M."/>
            <person name="Islam R."/>
            <person name="Rashid M.M."/>
            <person name="Khan S.A."/>
            <person name="Rahman M.S."/>
            <person name="Alam M."/>
            <person name="Yahiya A.S."/>
            <person name="Khan M.S."/>
            <person name="Azam M.S."/>
            <person name="Haque T."/>
            <person name="Lashkar M.Z.H."/>
            <person name="Akhand A.I."/>
            <person name="Morshed G."/>
            <person name="Roy S."/>
            <person name="Uddin K.S."/>
            <person name="Rabeya T."/>
            <person name="Hossain A.S."/>
            <person name="Chowdhury A."/>
            <person name="Snigdha A.R."/>
            <person name="Mortoza M.S."/>
            <person name="Matin S.A."/>
            <person name="Hoque S.M.E."/>
            <person name="Islam M.K."/>
            <person name="Roy D.K."/>
            <person name="Haider R."/>
            <person name="Moosa M.M."/>
            <person name="Elias S.M."/>
            <person name="Hasan A.M."/>
            <person name="Jahan S."/>
            <person name="Shafiuddin M."/>
            <person name="Mahmood N."/>
            <person name="Shommy N.S."/>
        </authorList>
    </citation>
    <scope>NUCLEOTIDE SEQUENCE [LARGE SCALE GENOMIC DNA]</scope>
    <source>
        <strain evidence="3">cv. O-4</strain>
    </source>
</reference>
<protein>
    <submittedName>
        <fullName evidence="2">Uncharacterized protein</fullName>
    </submittedName>
</protein>
<proteinExistence type="predicted"/>